<dbReference type="InterPro" id="IPR002909">
    <property type="entry name" value="IPT_dom"/>
</dbReference>
<organism evidence="5 6">
    <name type="scientific">Mucilaginibacter ginsenosidivorax</name>
    <dbReference type="NCBI Taxonomy" id="862126"/>
    <lineage>
        <taxon>Bacteria</taxon>
        <taxon>Pseudomonadati</taxon>
        <taxon>Bacteroidota</taxon>
        <taxon>Sphingobacteriia</taxon>
        <taxon>Sphingobacteriales</taxon>
        <taxon>Sphingobacteriaceae</taxon>
        <taxon>Mucilaginibacter</taxon>
    </lineage>
</organism>
<dbReference type="SMART" id="SM00429">
    <property type="entry name" value="IPT"/>
    <property type="match status" value="3"/>
</dbReference>
<evidence type="ECO:0000313" key="5">
    <source>
        <dbReference type="EMBL" id="QEC79292.1"/>
    </source>
</evidence>
<feature type="signal peptide" evidence="3">
    <location>
        <begin position="1"/>
        <end position="27"/>
    </location>
</feature>
<feature type="domain" description="IPT/TIG" evidence="4">
    <location>
        <begin position="919"/>
        <end position="1007"/>
    </location>
</feature>
<dbReference type="InterPro" id="IPR001258">
    <property type="entry name" value="NHL_repeat"/>
</dbReference>
<keyword evidence="1" id="KW-0677">Repeat</keyword>
<gene>
    <name evidence="5" type="ORF">FSB76_26315</name>
</gene>
<dbReference type="Proteomes" id="UP000321362">
    <property type="component" value="Chromosome"/>
</dbReference>
<name>A0A5B8W8R7_9SPHI</name>
<dbReference type="PROSITE" id="PS51125">
    <property type="entry name" value="NHL"/>
    <property type="match status" value="2"/>
</dbReference>
<keyword evidence="3" id="KW-0732">Signal</keyword>
<evidence type="ECO:0000256" key="1">
    <source>
        <dbReference type="ARBA" id="ARBA00022737"/>
    </source>
</evidence>
<dbReference type="EMBL" id="CP042437">
    <property type="protein sequence ID" value="QEC79292.1"/>
    <property type="molecule type" value="Genomic_DNA"/>
</dbReference>
<feature type="domain" description="IPT/TIG" evidence="4">
    <location>
        <begin position="1314"/>
        <end position="1391"/>
    </location>
</feature>
<dbReference type="InterPro" id="IPR014756">
    <property type="entry name" value="Ig_E-set"/>
</dbReference>
<feature type="repeat" description="NHL" evidence="2">
    <location>
        <begin position="79"/>
        <end position="114"/>
    </location>
</feature>
<reference evidence="5 6" key="1">
    <citation type="journal article" date="2013" name="J. Microbiol.">
        <title>Mucilaginibacter ginsenosidivorax sp. nov., with ginsenoside converting activity isolated from sediment.</title>
        <authorList>
            <person name="Kim J.K."/>
            <person name="Choi T.E."/>
            <person name="Liu Q.M."/>
            <person name="Park H.Y."/>
            <person name="Yi T.H."/>
            <person name="Yoon M.H."/>
            <person name="Kim S.C."/>
            <person name="Im W.T."/>
        </authorList>
    </citation>
    <scope>NUCLEOTIDE SEQUENCE [LARGE SCALE GENOMIC DNA]</scope>
    <source>
        <strain evidence="5 6">KHI28</strain>
    </source>
</reference>
<dbReference type="InterPro" id="IPR013783">
    <property type="entry name" value="Ig-like_fold"/>
</dbReference>
<dbReference type="SUPFAM" id="SSF101898">
    <property type="entry name" value="NHL repeat"/>
    <property type="match status" value="1"/>
</dbReference>
<dbReference type="InterPro" id="IPR015919">
    <property type="entry name" value="Cadherin-like_sf"/>
</dbReference>
<feature type="chain" id="PRO_5023130710" evidence="3">
    <location>
        <begin position="28"/>
        <end position="1787"/>
    </location>
</feature>
<evidence type="ECO:0000256" key="2">
    <source>
        <dbReference type="PROSITE-ProRule" id="PRU00504"/>
    </source>
</evidence>
<dbReference type="Gene3D" id="2.60.40.10">
    <property type="entry name" value="Immunoglobulins"/>
    <property type="match status" value="10"/>
</dbReference>
<dbReference type="SUPFAM" id="SSF63829">
    <property type="entry name" value="Calcium-dependent phosphotriesterase"/>
    <property type="match status" value="1"/>
</dbReference>
<dbReference type="Pfam" id="PF05345">
    <property type="entry name" value="He_PIG"/>
    <property type="match status" value="2"/>
</dbReference>
<evidence type="ECO:0000256" key="3">
    <source>
        <dbReference type="SAM" id="SignalP"/>
    </source>
</evidence>
<keyword evidence="6" id="KW-1185">Reference proteome</keyword>
<dbReference type="NCBIfam" id="TIGR04183">
    <property type="entry name" value="Por_Secre_tail"/>
    <property type="match status" value="1"/>
</dbReference>
<sequence length="1787" mass="179066">MKVKNFRKCLTLLPCAIFACLNGYSQAPNITYTTPAPYKTGTAITPLSPQNSGKPVPAVSYASVTPFAGGSLGWTDGSGTAAQFNNPAGVALDASGNLYIAENSGQRIRKATPAGIVSTIAGTYRVAGSADGPGSSATFNSPYGVAVDAAGNIYISETAGRKIRKITPAGVVSTFAGSGTKGVADGTGTAASFNVPEGLCFDKSGNLYVADIQNNNIRKITPAGVVSTFAGSTSGTPGAANGLGTTASFFGPTGIVADATGNLYVTDAGNHKIRKITAAGAVSDLVGDGTANWRDGTGTSAALNDPYAIAIDELGNLYEAEYYFSLVRKITPAGVITTIAGNGIEGSASAVGNAATFNDVKGMACDGHGNLYIGEGYNSDVRKMSIWGYSINPALPNGLTFDGTSGTISGTPLATSSLTVYTITAYNAGGSSTATVGLSTVLPASAPTVTSLAPVLASAYSTINITGNNLLGATAVTVGGVPAKSFTPVSPTSLNVTIPGAATSGTIKITTPYGSVTANGFTLLKAPKISYSQPPAYVTGKASTTLSPANTGGEVPKTGYRYVSLLAGNPSGGSNDGTGKAAGFKYPYAGVCDLFGNLYVADITNGLIRKVTPDGVVTTFAGGGHYPNDGTGKTAGFYGPAGITIDAAGNLYVADGNDQLIRKITPAGVVTTLAGSGRAGSKDGKGVYAWFSGPVEMGIDALWNLYCGEFSATSNLRKITTDGVVTTVDNSFNGVTGITTDDAGNLYIADQGHALVKKMTPAGSVSIFTGSGKTGKADGTPASASFTGLSGLAADHFGNIYACETGNNQLRMIDPAGNVSTIAPLPKILDSYFYKPNGICADGRGNIYIFNGDNTIRKMSLTGYSISPDLPAGLNFDASTGTISGTPTTASALTSYVITAFNTSGNSTYTLKFAVTQGNLAIKSFKPASAAKGVTVTITGSNLGKVTGVRFGSIAAASFKVVNDTTVTAVVGTGATGNVTLTTAADSTSKAGFTFAAPVSLSGFTPMTAARGATVKLSGSNFTSATAVSFGGTAAASFKIVSDTLITAVVGTGATGAISVTSPGGSAILPGFKFIAAPVTTSFSPLNAASGTTVTITGTGFTGATAVSFGGVAAASFSVTSDTGIKAVIGQGASGNIVITTPGGTSTFAGFKFISPTVVTAFTPLSASTGDKVTITGTGFGGVSAVSFGDIPAYSYTLNADNSITAVIGQGASGNIKVTTPGGTGTLGGFKYIPAPAITSFSPASATKGTSITIAGTNFTGATSVSFGGVAAASYVVNSDNSITAVIGSAASGTVTVTTRAGTATVSGFTFIPVPAIISFTPSSAATGDVVTITGSGFNGATAVSFGGAAAASFVVNADNSITAVVDKGATGSISVKTAGGTAILTGFTYYAPPAIASFTPLTATNQSTVTITGTGFTGTTAVSFGGMPAASFTVVSATSIKAVTGDGSSGAVSVTTPYGTGTKTGFNYVPQPLITAGGPTTFSSINGSVTLTASPANGYTYQWFKDGTAIKGATGATYTAAQTGAYTVKITLNAVTRESDAIDVNAVFMLPVNNFQLTYTSASCKGSANGSVNITAAQTLNYLATITGNGISNSYPFTTGTVINNLAAGTYNICITVSGEPTYQQCFTAVITEPKDLSLYTSVGGSNQVTLNLDGGTVYTIKLNGLEYTTTQSQVTLPLNTGSNRILVSTDRLCQGVIERVININNALVIYPNPFNNNLNLDIGKQAVKNATVTIYAITNGKVVYSNQYTNPSEMLHIDLSALKNGIYMLKLSADGSDNISKIIKQ</sequence>
<dbReference type="CDD" id="cd14953">
    <property type="entry name" value="NHL_like_1"/>
    <property type="match status" value="1"/>
</dbReference>
<dbReference type="OrthoDB" id="641420at2"/>
<dbReference type="Pfam" id="PF18962">
    <property type="entry name" value="Por_Secre_tail"/>
    <property type="match status" value="1"/>
</dbReference>
<dbReference type="GO" id="GO:0005509">
    <property type="term" value="F:calcium ion binding"/>
    <property type="evidence" value="ECO:0007669"/>
    <property type="project" value="InterPro"/>
</dbReference>
<evidence type="ECO:0000259" key="4">
    <source>
        <dbReference type="SMART" id="SM00429"/>
    </source>
</evidence>
<dbReference type="KEGG" id="mgk:FSB76_26315"/>
<dbReference type="SUPFAM" id="SSF81296">
    <property type="entry name" value="E set domains"/>
    <property type="match status" value="8"/>
</dbReference>
<evidence type="ECO:0000313" key="6">
    <source>
        <dbReference type="Proteomes" id="UP000321362"/>
    </source>
</evidence>
<dbReference type="RefSeq" id="WP_147058746.1">
    <property type="nucleotide sequence ID" value="NZ_CP042437.1"/>
</dbReference>
<dbReference type="Gene3D" id="2.60.40.3080">
    <property type="match status" value="1"/>
</dbReference>
<dbReference type="Pfam" id="PF01436">
    <property type="entry name" value="NHL"/>
    <property type="match status" value="1"/>
</dbReference>
<accession>A0A5B8W8R7</accession>
<dbReference type="InterPro" id="IPR011042">
    <property type="entry name" value="6-blade_b-propeller_TolB-like"/>
</dbReference>
<feature type="repeat" description="NHL" evidence="2">
    <location>
        <begin position="249"/>
        <end position="279"/>
    </location>
</feature>
<feature type="domain" description="IPT/TIG" evidence="4">
    <location>
        <begin position="1235"/>
        <end position="1312"/>
    </location>
</feature>
<dbReference type="GO" id="GO:0016020">
    <property type="term" value="C:membrane"/>
    <property type="evidence" value="ECO:0007669"/>
    <property type="project" value="InterPro"/>
</dbReference>
<dbReference type="Pfam" id="PF01833">
    <property type="entry name" value="TIG"/>
    <property type="match status" value="8"/>
</dbReference>
<dbReference type="InterPro" id="IPR026444">
    <property type="entry name" value="Secre_tail"/>
</dbReference>
<dbReference type="PANTHER" id="PTHR13833:SF71">
    <property type="entry name" value="NHL DOMAIN-CONTAINING PROTEIN"/>
    <property type="match status" value="1"/>
</dbReference>
<dbReference type="PANTHER" id="PTHR13833">
    <property type="match status" value="1"/>
</dbReference>
<dbReference type="CDD" id="cd00102">
    <property type="entry name" value="IPT"/>
    <property type="match status" value="3"/>
</dbReference>
<dbReference type="Gene3D" id="2.120.10.30">
    <property type="entry name" value="TolB, C-terminal domain"/>
    <property type="match status" value="6"/>
</dbReference>
<proteinExistence type="predicted"/>
<protein>
    <submittedName>
        <fullName evidence="5">T9SS type A sorting domain-containing protein</fullName>
    </submittedName>
</protein>
<dbReference type="SUPFAM" id="SSF49313">
    <property type="entry name" value="Cadherin-like"/>
    <property type="match status" value="2"/>
</dbReference>
<dbReference type="PROSITE" id="PS51257">
    <property type="entry name" value="PROKAR_LIPOPROTEIN"/>
    <property type="match status" value="1"/>
</dbReference>